<keyword evidence="2" id="KW-1185">Reference proteome</keyword>
<evidence type="ECO:0000313" key="1">
    <source>
        <dbReference type="EMBL" id="GBO08947.1"/>
    </source>
</evidence>
<gene>
    <name evidence="1" type="ORF">AVEN_170367_1</name>
</gene>
<evidence type="ECO:0000313" key="2">
    <source>
        <dbReference type="Proteomes" id="UP000499080"/>
    </source>
</evidence>
<dbReference type="AlphaFoldDB" id="A0A4Y2UBL0"/>
<comment type="caution">
    <text evidence="1">The sequence shown here is derived from an EMBL/GenBank/DDBJ whole genome shotgun (WGS) entry which is preliminary data.</text>
</comment>
<sequence>MDSLPPTEKASHQHSLRVYHQIQHWLGNKKRPGDWAWERTISGLQPVKTLKPPAPESAQDILQAQERMHGKFQLRTSWHERISGSRLQNTRPESFCRYSCETIIAFHPSANLDTEINFQLSPAKFRFVLPALMMMCIVYALSEFLPGEKSSLNQSDTPIFFTPFISD</sequence>
<dbReference type="OrthoDB" id="8195485at2759"/>
<proteinExistence type="predicted"/>
<protein>
    <submittedName>
        <fullName evidence="1">Uncharacterized protein</fullName>
    </submittedName>
</protein>
<reference evidence="1 2" key="1">
    <citation type="journal article" date="2019" name="Sci. Rep.">
        <title>Orb-weaving spider Araneus ventricosus genome elucidates the spidroin gene catalogue.</title>
        <authorList>
            <person name="Kono N."/>
            <person name="Nakamura H."/>
            <person name="Ohtoshi R."/>
            <person name="Moran D.A.P."/>
            <person name="Shinohara A."/>
            <person name="Yoshida Y."/>
            <person name="Fujiwara M."/>
            <person name="Mori M."/>
            <person name="Tomita M."/>
            <person name="Arakawa K."/>
        </authorList>
    </citation>
    <scope>NUCLEOTIDE SEQUENCE [LARGE SCALE GENOMIC DNA]</scope>
</reference>
<name>A0A4Y2UBL0_ARAVE</name>
<accession>A0A4Y2UBL0</accession>
<organism evidence="1 2">
    <name type="scientific">Araneus ventricosus</name>
    <name type="common">Orbweaver spider</name>
    <name type="synonym">Epeira ventricosa</name>
    <dbReference type="NCBI Taxonomy" id="182803"/>
    <lineage>
        <taxon>Eukaryota</taxon>
        <taxon>Metazoa</taxon>
        <taxon>Ecdysozoa</taxon>
        <taxon>Arthropoda</taxon>
        <taxon>Chelicerata</taxon>
        <taxon>Arachnida</taxon>
        <taxon>Araneae</taxon>
        <taxon>Araneomorphae</taxon>
        <taxon>Entelegynae</taxon>
        <taxon>Araneoidea</taxon>
        <taxon>Araneidae</taxon>
        <taxon>Araneus</taxon>
    </lineage>
</organism>
<dbReference type="Proteomes" id="UP000499080">
    <property type="component" value="Unassembled WGS sequence"/>
</dbReference>
<dbReference type="EMBL" id="BGPR01034526">
    <property type="protein sequence ID" value="GBO08947.1"/>
    <property type="molecule type" value="Genomic_DNA"/>
</dbReference>